<dbReference type="Pfam" id="PF00731">
    <property type="entry name" value="AIRC"/>
    <property type="match status" value="1"/>
</dbReference>
<dbReference type="RefSeq" id="WP_012993500.1">
    <property type="nucleotide sequence ID" value="NZ_NBZD01000001.1"/>
</dbReference>
<evidence type="ECO:0000259" key="1">
    <source>
        <dbReference type="SMART" id="SM01001"/>
    </source>
</evidence>
<dbReference type="NCBIfam" id="NF033503">
    <property type="entry name" value="LarB"/>
    <property type="match status" value="1"/>
</dbReference>
<proteinExistence type="predicted"/>
<dbReference type="Gene3D" id="3.40.50.1970">
    <property type="match status" value="1"/>
</dbReference>
<dbReference type="PANTHER" id="PTHR43064:SF1">
    <property type="entry name" value="SLL1489 PROTEIN"/>
    <property type="match status" value="1"/>
</dbReference>
<accession>A0A2J8B4B6</accession>
<evidence type="ECO:0000313" key="3">
    <source>
        <dbReference type="Proteomes" id="UP000236394"/>
    </source>
</evidence>
<name>A0A2J8B4B6_9FIRM</name>
<feature type="domain" description="PurE" evidence="1">
    <location>
        <begin position="139"/>
        <end position="277"/>
    </location>
</feature>
<dbReference type="EMBL" id="NBZD01000001">
    <property type="protein sequence ID" value="PNH19605.1"/>
    <property type="molecule type" value="Genomic_DNA"/>
</dbReference>
<dbReference type="GO" id="GO:0006189">
    <property type="term" value="P:'de novo' IMP biosynthetic process"/>
    <property type="evidence" value="ECO:0007669"/>
    <property type="project" value="InterPro"/>
</dbReference>
<sequence length="279" mass="29628">MDKAALEFMLQQVADHKLSPDMVLTKIMEKSLNLAPQGGDPTAELKQNFSGGYNELGFAKVDTDRERRNGFPEVIFGQGKTAEQIIAISRVLEAKGSNLLTTRIDGVKAEAVQTALPEYVYDAAAECLCFKQHEPPFLGKVAVVTAGTADHKVAEEAAVVGDFLGLKISRIYDVGVAGIHRLLDKVNLINDHEVVICVAGMEGALVSVLGGLIDKPLLAVPSGIGYGIGADGITTLMAMLNSCASGVAVLNIGNGFGSAYMAATICRQIRIAERKIKEK</sequence>
<dbReference type="PANTHER" id="PTHR43064">
    <property type="entry name" value="PHOSPHORIBOSYLAMINOIMIDAZOLE CARBOXYLASE-RELATED"/>
    <property type="match status" value="1"/>
</dbReference>
<comment type="caution">
    <text evidence="2">The sequence shown here is derived from an EMBL/GenBank/DDBJ whole genome shotgun (WGS) entry which is preliminary data.</text>
</comment>
<reference evidence="3" key="1">
    <citation type="submission" date="2017-04" db="EMBL/GenBank/DDBJ databases">
        <authorList>
            <person name="Bumgarner R.E."/>
            <person name="Fredricks D.N."/>
            <person name="Srinivasan S."/>
        </authorList>
    </citation>
    <scope>NUCLEOTIDE SEQUENCE [LARGE SCALE GENOMIC DNA]</scope>
    <source>
        <strain evidence="3">KA00405</strain>
    </source>
</reference>
<evidence type="ECO:0000313" key="2">
    <source>
        <dbReference type="EMBL" id="PNH19605.1"/>
    </source>
</evidence>
<dbReference type="SUPFAM" id="SSF52255">
    <property type="entry name" value="N5-CAIR mutase (phosphoribosylaminoimidazole carboxylase, PurE)"/>
    <property type="match status" value="1"/>
</dbReference>
<gene>
    <name evidence="2" type="ORF">B7R76_01590</name>
</gene>
<organism evidence="2 3">
    <name type="scientific">Mageeibacillus indolicus</name>
    <dbReference type="NCBI Taxonomy" id="884684"/>
    <lineage>
        <taxon>Bacteria</taxon>
        <taxon>Bacillati</taxon>
        <taxon>Bacillota</taxon>
        <taxon>Clostridia</taxon>
        <taxon>Eubacteriales</taxon>
        <taxon>Oscillospiraceae</taxon>
        <taxon>Mageeibacillus</taxon>
    </lineage>
</organism>
<protein>
    <submittedName>
        <fullName evidence="2">1-(5-phosphoribosyl)-5-amino-4-imidazole-carboxylate carboxylase</fullName>
    </submittedName>
</protein>
<dbReference type="GO" id="GO:0016787">
    <property type="term" value="F:hydrolase activity"/>
    <property type="evidence" value="ECO:0007669"/>
    <property type="project" value="InterPro"/>
</dbReference>
<dbReference type="SMART" id="SM01001">
    <property type="entry name" value="AIRC"/>
    <property type="match status" value="1"/>
</dbReference>
<dbReference type="OMA" id="EVIWGPG"/>
<dbReference type="InterPro" id="IPR000031">
    <property type="entry name" value="PurE_dom"/>
</dbReference>
<dbReference type="AlphaFoldDB" id="A0A2J8B4B6"/>
<dbReference type="Proteomes" id="UP000236394">
    <property type="component" value="Unassembled WGS sequence"/>
</dbReference>
<dbReference type="InterPro" id="IPR039476">
    <property type="entry name" value="P2CMN_synthase_LarB"/>
</dbReference>